<dbReference type="Proteomes" id="UP000236664">
    <property type="component" value="Unassembled WGS sequence"/>
</dbReference>
<dbReference type="EMBL" id="MTQA01000114">
    <property type="protein sequence ID" value="PNP78161.1"/>
    <property type="molecule type" value="Genomic_DNA"/>
</dbReference>
<gene>
    <name evidence="1" type="ORF">FNYG_08478</name>
</gene>
<dbReference type="STRING" id="42673.A0A2K0W7C8"/>
<reference evidence="1 2" key="1">
    <citation type="submission" date="2017-06" db="EMBL/GenBank/DDBJ databases">
        <title>Genome of Fusarium nygamai isolate CS10214.</title>
        <authorList>
            <person name="Gardiner D.M."/>
            <person name="Obanor F."/>
            <person name="Kazan K."/>
        </authorList>
    </citation>
    <scope>NUCLEOTIDE SEQUENCE [LARGE SCALE GENOMIC DNA]</scope>
    <source>
        <strain evidence="1 2">CS10214</strain>
    </source>
</reference>
<name>A0A2K0W7C8_GIBNY</name>
<sequence length="401" mass="45970">MVSAHSLKVLYEEMIHDKHDLKIVADLFQNELNIQDATAEDLVQELSTLRDEGCEDLVRMSGIYKCLDKMTLSPDIILEFRESQLIYLEQNDCSSWFGASGCFWSDADTTGLNRSLKDCYPGLREFFVVKLGVCTSAYDSLLNETSDDPDHMREVILKFMEEVGECVPQFPATPLQTKKILPVWHPDGTVVLCSVDTDFAIADRKPLAILLDNSIKILNFDLGDVRYLWPFFEWLEIADRRLSLCVTERVTRTPDGPSVLNEPYSRDLRRKAHHITRVADTFNTFATYGDATRLFQRLKTIRVVEVCDIFSEMEIVQDDKAIRSAPQPTTAYVSDEDLDFTIYVSKNKKETLFSVLPRILEAWLRQDRYHWHTFEVISSLTSIIASDISVLDKILEDQGIV</sequence>
<keyword evidence="2" id="KW-1185">Reference proteome</keyword>
<dbReference type="AlphaFoldDB" id="A0A2K0W7C8"/>
<organism evidence="1 2">
    <name type="scientific">Gibberella nygamai</name>
    <name type="common">Bean root rot disease fungus</name>
    <name type="synonym">Fusarium nygamai</name>
    <dbReference type="NCBI Taxonomy" id="42673"/>
    <lineage>
        <taxon>Eukaryota</taxon>
        <taxon>Fungi</taxon>
        <taxon>Dikarya</taxon>
        <taxon>Ascomycota</taxon>
        <taxon>Pezizomycotina</taxon>
        <taxon>Sordariomycetes</taxon>
        <taxon>Hypocreomycetidae</taxon>
        <taxon>Hypocreales</taxon>
        <taxon>Nectriaceae</taxon>
        <taxon>Fusarium</taxon>
        <taxon>Fusarium fujikuroi species complex</taxon>
    </lineage>
</organism>
<accession>A0A2K0W7C8</accession>
<evidence type="ECO:0000313" key="2">
    <source>
        <dbReference type="Proteomes" id="UP000236664"/>
    </source>
</evidence>
<evidence type="ECO:0000313" key="1">
    <source>
        <dbReference type="EMBL" id="PNP78161.1"/>
    </source>
</evidence>
<dbReference type="OrthoDB" id="1262810at2759"/>
<comment type="caution">
    <text evidence="1">The sequence shown here is derived from an EMBL/GenBank/DDBJ whole genome shotgun (WGS) entry which is preliminary data.</text>
</comment>
<protein>
    <submittedName>
        <fullName evidence="1">Uncharacterized protein</fullName>
    </submittedName>
</protein>
<proteinExistence type="predicted"/>